<dbReference type="Proteomes" id="UP000005324">
    <property type="component" value="Unassembled WGS sequence"/>
</dbReference>
<name>D5RNW6_9PROT</name>
<sequence length="40" mass="4039">MAAGLRCSACGEAAGQVALLRCSRAGQVILPLRGRAAPWG</sequence>
<reference evidence="1 2" key="1">
    <citation type="submission" date="2010-04" db="EMBL/GenBank/DDBJ databases">
        <authorList>
            <person name="Qin X."/>
            <person name="Bachman B."/>
            <person name="Battles P."/>
            <person name="Bell A."/>
            <person name="Bess C."/>
            <person name="Bickham C."/>
            <person name="Chaboub L."/>
            <person name="Chen D."/>
            <person name="Coyle M."/>
            <person name="Deiros D.R."/>
            <person name="Dinh H."/>
            <person name="Forbes L."/>
            <person name="Fowler G."/>
            <person name="Francisco L."/>
            <person name="Fu Q."/>
            <person name="Gubbala S."/>
            <person name="Hale W."/>
            <person name="Han Y."/>
            <person name="Hemphill L."/>
            <person name="Highlander S.K."/>
            <person name="Hirani K."/>
            <person name="Hogues M."/>
            <person name="Jackson L."/>
            <person name="Jakkamsetti A."/>
            <person name="Javaid M."/>
            <person name="Jiang H."/>
            <person name="Korchina V."/>
            <person name="Kovar C."/>
            <person name="Lara F."/>
            <person name="Lee S."/>
            <person name="Mata R."/>
            <person name="Mathew T."/>
            <person name="Moen C."/>
            <person name="Morales K."/>
            <person name="Munidasa M."/>
            <person name="Nazareth L."/>
            <person name="Ngo R."/>
            <person name="Nguyen L."/>
            <person name="Okwuonu G."/>
            <person name="Ongeri F."/>
            <person name="Patil S."/>
            <person name="Petrosino J."/>
            <person name="Pham C."/>
            <person name="Pham P."/>
            <person name="Pu L.-L."/>
            <person name="Puazo M."/>
            <person name="Raj R."/>
            <person name="Reid J."/>
            <person name="Rouhana J."/>
            <person name="Saada N."/>
            <person name="Shang Y."/>
            <person name="Simmons D."/>
            <person name="Thornton R."/>
            <person name="Warren J."/>
            <person name="Weissenberger G."/>
            <person name="Zhang J."/>
            <person name="Zhang L."/>
            <person name="Zhou C."/>
            <person name="Zhu D."/>
            <person name="Muzny D."/>
            <person name="Worley K."/>
            <person name="Gibbs R."/>
        </authorList>
    </citation>
    <scope>NUCLEOTIDE SEQUENCE [LARGE SCALE GENOMIC DNA]</scope>
    <source>
        <strain evidence="1 2">ATCC 49957</strain>
    </source>
</reference>
<proteinExistence type="predicted"/>
<keyword evidence="2" id="KW-1185">Reference proteome</keyword>
<evidence type="ECO:0000313" key="2">
    <source>
        <dbReference type="Proteomes" id="UP000005324"/>
    </source>
</evidence>
<evidence type="ECO:0000313" key="1">
    <source>
        <dbReference type="EMBL" id="EFH11002.1"/>
    </source>
</evidence>
<dbReference type="HOGENOM" id="CLU_3295779_0_0_5"/>
<comment type="caution">
    <text evidence="1">The sequence shown here is derived from an EMBL/GenBank/DDBJ whole genome shotgun (WGS) entry which is preliminary data.</text>
</comment>
<accession>D5RNW6</accession>
<gene>
    <name evidence="1" type="ORF">HMPREF0731_2777</name>
</gene>
<protein>
    <submittedName>
        <fullName evidence="1">Uncharacterized protein</fullName>
    </submittedName>
</protein>
<organism evidence="1 2">
    <name type="scientific">Pseudoroseomonas cervicalis ATCC 49957</name>
    <dbReference type="NCBI Taxonomy" id="525371"/>
    <lineage>
        <taxon>Bacteria</taxon>
        <taxon>Pseudomonadati</taxon>
        <taxon>Pseudomonadota</taxon>
        <taxon>Alphaproteobacteria</taxon>
        <taxon>Acetobacterales</taxon>
        <taxon>Roseomonadaceae</taxon>
        <taxon>Roseomonas</taxon>
    </lineage>
</organism>
<dbReference type="EMBL" id="ADVL01000562">
    <property type="protein sequence ID" value="EFH11002.1"/>
    <property type="molecule type" value="Genomic_DNA"/>
</dbReference>
<dbReference type="AlphaFoldDB" id="D5RNW6"/>